<keyword evidence="4" id="KW-1185">Reference proteome</keyword>
<feature type="signal peptide" evidence="2">
    <location>
        <begin position="1"/>
        <end position="24"/>
    </location>
</feature>
<sequence>MFATKLKDLLALGTILTTFSTVVADSRNFNPTGAGCVDQSGFLSCYQTQASAAVDCENFCVTSTKKGSSAAESCSKGCGGKWLAANIGCWIQSCWNELAAISYFGGTGLVQDTKIPFYPPPDNASAGSCSCNLGHVYGNITVVDASLACTAVVSTGDFAERVSEIRSLPYSSVITPIAFNAQAGVPTGTVDVIAATADGTPTARNTATKSATSSKSGATGVSGSVTSAPTATSTPSGAQRSYGRNWLWFGSLVFAALFYLI</sequence>
<evidence type="ECO:0000256" key="2">
    <source>
        <dbReference type="SAM" id="SignalP"/>
    </source>
</evidence>
<evidence type="ECO:0000256" key="1">
    <source>
        <dbReference type="SAM" id="MobiDB-lite"/>
    </source>
</evidence>
<accession>H0EWZ7</accession>
<dbReference type="EMBL" id="AGUE01000215">
    <property type="protein sequence ID" value="EHK96922.1"/>
    <property type="molecule type" value="Genomic_DNA"/>
</dbReference>
<organism evidence="3 4">
    <name type="scientific">Glarea lozoyensis (strain ATCC 74030 / MF5533)</name>
    <dbReference type="NCBI Taxonomy" id="1104152"/>
    <lineage>
        <taxon>Eukaryota</taxon>
        <taxon>Fungi</taxon>
        <taxon>Dikarya</taxon>
        <taxon>Ascomycota</taxon>
        <taxon>Pezizomycotina</taxon>
        <taxon>Leotiomycetes</taxon>
        <taxon>Helotiales</taxon>
        <taxon>Helotiaceae</taxon>
        <taxon>Glarea</taxon>
    </lineage>
</organism>
<evidence type="ECO:0000313" key="3">
    <source>
        <dbReference type="EMBL" id="EHK96922.1"/>
    </source>
</evidence>
<comment type="caution">
    <text evidence="3">The sequence shown here is derived from an EMBL/GenBank/DDBJ whole genome shotgun (WGS) entry which is preliminary data.</text>
</comment>
<dbReference type="AlphaFoldDB" id="H0EWZ7"/>
<feature type="compositionally biased region" description="Low complexity" evidence="1">
    <location>
        <begin position="206"/>
        <end position="237"/>
    </location>
</feature>
<feature type="chain" id="PRO_5003532643" evidence="2">
    <location>
        <begin position="25"/>
        <end position="261"/>
    </location>
</feature>
<name>H0EWZ7_GLAL7</name>
<keyword evidence="2" id="KW-0732">Signal</keyword>
<gene>
    <name evidence="3" type="ORF">M7I_7322</name>
</gene>
<dbReference type="HOGENOM" id="CLU_053555_1_1_1"/>
<dbReference type="Proteomes" id="UP000005446">
    <property type="component" value="Unassembled WGS sequence"/>
</dbReference>
<dbReference type="InParanoid" id="H0EWZ7"/>
<feature type="region of interest" description="Disordered" evidence="1">
    <location>
        <begin position="201"/>
        <end position="239"/>
    </location>
</feature>
<dbReference type="OrthoDB" id="3538998at2759"/>
<reference evidence="3 4" key="1">
    <citation type="journal article" date="2012" name="Eukaryot. Cell">
        <title>Genome sequence of the fungus Glarea lozoyensis: the first genome sequence of a species from the Helotiaceae family.</title>
        <authorList>
            <person name="Youssar L."/>
            <person name="Gruening B.A."/>
            <person name="Erxleben A."/>
            <person name="Guenther S."/>
            <person name="Huettel W."/>
        </authorList>
    </citation>
    <scope>NUCLEOTIDE SEQUENCE [LARGE SCALE GENOMIC DNA]</scope>
    <source>
        <strain evidence="4">ATCC 74030 / MF5533</strain>
    </source>
</reference>
<proteinExistence type="predicted"/>
<protein>
    <submittedName>
        <fullName evidence="3">Uncharacterized protein</fullName>
    </submittedName>
</protein>
<evidence type="ECO:0000313" key="4">
    <source>
        <dbReference type="Proteomes" id="UP000005446"/>
    </source>
</evidence>